<reference evidence="7" key="1">
    <citation type="submission" date="2019-03" db="EMBL/GenBank/DDBJ databases">
        <title>Improved annotation for the trematode Fasciola hepatica.</title>
        <authorList>
            <person name="Choi Y.-J."/>
            <person name="Martin J."/>
            <person name="Mitreva M."/>
        </authorList>
    </citation>
    <scope>NUCLEOTIDE SEQUENCE [LARGE SCALE GENOMIC DNA]</scope>
</reference>
<dbReference type="SMART" id="SM01175">
    <property type="entry name" value="DUF4206"/>
    <property type="match status" value="1"/>
</dbReference>
<gene>
    <name evidence="7" type="ORF">D915_000768</name>
</gene>
<evidence type="ECO:0000256" key="5">
    <source>
        <dbReference type="SAM" id="MobiDB-lite"/>
    </source>
</evidence>
<proteinExistence type="predicted"/>
<dbReference type="EMBL" id="JXXN02000175">
    <property type="protein sequence ID" value="THD28347.1"/>
    <property type="molecule type" value="Genomic_DNA"/>
</dbReference>
<evidence type="ECO:0000259" key="6">
    <source>
        <dbReference type="SMART" id="SM01175"/>
    </source>
</evidence>
<keyword evidence="3" id="KW-0863">Zinc-finger</keyword>
<dbReference type="Proteomes" id="UP000230066">
    <property type="component" value="Unassembled WGS sequence"/>
</dbReference>
<dbReference type="AlphaFoldDB" id="A0A4E0RZT0"/>
<feature type="compositionally biased region" description="Polar residues" evidence="5">
    <location>
        <begin position="83"/>
        <end position="94"/>
    </location>
</feature>
<dbReference type="Pfam" id="PF13901">
    <property type="entry name" value="RH_dom"/>
    <property type="match status" value="1"/>
</dbReference>
<evidence type="ECO:0000256" key="2">
    <source>
        <dbReference type="ARBA" id="ARBA00022737"/>
    </source>
</evidence>
<keyword evidence="8" id="KW-1185">Reference proteome</keyword>
<evidence type="ECO:0000256" key="3">
    <source>
        <dbReference type="ARBA" id="ARBA00022771"/>
    </source>
</evidence>
<evidence type="ECO:0000256" key="1">
    <source>
        <dbReference type="ARBA" id="ARBA00022723"/>
    </source>
</evidence>
<evidence type="ECO:0000313" key="7">
    <source>
        <dbReference type="EMBL" id="THD28347.1"/>
    </source>
</evidence>
<evidence type="ECO:0000256" key="4">
    <source>
        <dbReference type="ARBA" id="ARBA00022833"/>
    </source>
</evidence>
<feature type="region of interest" description="Disordered" evidence="5">
    <location>
        <begin position="1"/>
        <end position="20"/>
    </location>
</feature>
<feature type="region of interest" description="Disordered" evidence="5">
    <location>
        <begin position="56"/>
        <end position="99"/>
    </location>
</feature>
<accession>A0A4E0RZT0</accession>
<comment type="caution">
    <text evidence="7">The sequence shown here is derived from an EMBL/GenBank/DDBJ whole genome shotgun (WGS) entry which is preliminary data.</text>
</comment>
<dbReference type="PANTHER" id="PTHR12326">
    <property type="entry name" value="PLECKSTRIN HOMOLOGY DOMAIN CONTAINING PROTEIN"/>
    <property type="match status" value="1"/>
</dbReference>
<feature type="domain" description="Rubicon Homology" evidence="6">
    <location>
        <begin position="280"/>
        <end position="441"/>
    </location>
</feature>
<organism evidence="7 8">
    <name type="scientific">Fasciola hepatica</name>
    <name type="common">Liver fluke</name>
    <dbReference type="NCBI Taxonomy" id="6192"/>
    <lineage>
        <taxon>Eukaryota</taxon>
        <taxon>Metazoa</taxon>
        <taxon>Spiralia</taxon>
        <taxon>Lophotrochozoa</taxon>
        <taxon>Platyhelminthes</taxon>
        <taxon>Trematoda</taxon>
        <taxon>Digenea</taxon>
        <taxon>Plagiorchiida</taxon>
        <taxon>Echinostomata</taxon>
        <taxon>Echinostomatoidea</taxon>
        <taxon>Fasciolidae</taxon>
        <taxon>Fasciola</taxon>
    </lineage>
</organism>
<dbReference type="InterPro" id="IPR051366">
    <property type="entry name" value="DEF8"/>
</dbReference>
<keyword evidence="1" id="KW-0479">Metal-binding</keyword>
<feature type="compositionally biased region" description="Basic and acidic residues" evidence="5">
    <location>
        <begin position="56"/>
        <end position="67"/>
    </location>
</feature>
<sequence>MDNDSLISSASVRRTTAEQNSVEDRYYLHHHAPDHYQSHRLHAIRKHVSASSLHQLEHNHRGDRENPPRSVTNSLKQKRRKASMSTSQLTSTETPAKRPSLVTPNCVVRGHALMSATCSRLRSPCETCQHTVHRHHYLYCRNCPVVCHARDACIKQIPRDCPALDLGLEGWGESQQPIKVMDATTLDLEAVFLSGMLGLQANKCFECGCVLDPSAGRELLSDNGLNKQTPSGQIEGTETNTNKPLGLLPIKFTRSNSAKESMPRRPSPTRLLQDQPTRMRICYMTGKYYCDRCHWNDQWYVPGSIFLLNDTSMHPLSRSTYLRLRVLWDSAIYRIPSYWHHENQKAAEAFQVRTELHQTLRCTLACSVASALKECAEISEPSHLLGHPNYMRMCDVLEILNGQLIEKLRNHLNVFTEHIQSCDKCNSLKQAVETDDRLTMK</sequence>
<name>A0A4E0RZT0_FASHE</name>
<keyword evidence="2" id="KW-0677">Repeat</keyword>
<protein>
    <recommendedName>
        <fullName evidence="6">Rubicon Homology domain-containing protein</fullName>
    </recommendedName>
</protein>
<keyword evidence="4" id="KW-0862">Zinc</keyword>
<dbReference type="InterPro" id="IPR025258">
    <property type="entry name" value="RH_dom"/>
</dbReference>
<dbReference type="GO" id="GO:0008270">
    <property type="term" value="F:zinc ion binding"/>
    <property type="evidence" value="ECO:0007669"/>
    <property type="project" value="UniProtKB-KW"/>
</dbReference>
<evidence type="ECO:0000313" key="8">
    <source>
        <dbReference type="Proteomes" id="UP000230066"/>
    </source>
</evidence>
<dbReference type="PANTHER" id="PTHR12326:SF3">
    <property type="entry name" value="DIFFERENTIALLY EXPRESSED IN FDCP 8 HOMOLOG"/>
    <property type="match status" value="1"/>
</dbReference>